<reference evidence="5" key="1">
    <citation type="submission" date="2022-03" db="EMBL/GenBank/DDBJ databases">
        <title>De novo assembled genomes of Belliella spp. (Cyclobacteriaceae) strains.</title>
        <authorList>
            <person name="Szabo A."/>
            <person name="Korponai K."/>
            <person name="Felfoldi T."/>
        </authorList>
    </citation>
    <scope>NUCLEOTIDE SEQUENCE</scope>
    <source>
        <strain evidence="5">DSM 107340</strain>
    </source>
</reference>
<feature type="domain" description="4'-phosphopantetheinyl transferase" evidence="3">
    <location>
        <begin position="122"/>
        <end position="209"/>
    </location>
</feature>
<dbReference type="InterPro" id="IPR055066">
    <property type="entry name" value="AASDHPPT_N"/>
</dbReference>
<dbReference type="Pfam" id="PF01648">
    <property type="entry name" value="ACPS"/>
    <property type="match status" value="1"/>
</dbReference>
<keyword evidence="2 5" id="KW-0808">Transferase</keyword>
<dbReference type="SUPFAM" id="SSF56214">
    <property type="entry name" value="4'-phosphopantetheinyl transferase"/>
    <property type="match status" value="2"/>
</dbReference>
<evidence type="ECO:0000313" key="6">
    <source>
        <dbReference type="Proteomes" id="UP001165488"/>
    </source>
</evidence>
<name>A0ABS9UUH0_9BACT</name>
<evidence type="ECO:0000256" key="1">
    <source>
        <dbReference type="ARBA" id="ARBA00010990"/>
    </source>
</evidence>
<dbReference type="Gene3D" id="3.90.470.20">
    <property type="entry name" value="4'-phosphopantetheinyl transferase domain"/>
    <property type="match status" value="2"/>
</dbReference>
<protein>
    <submittedName>
        <fullName evidence="5">4'-phosphopantetheinyl transferase superfamily protein</fullName>
    </submittedName>
</protein>
<organism evidence="5 6">
    <name type="scientific">Belliella calami</name>
    <dbReference type="NCBI Taxonomy" id="2923436"/>
    <lineage>
        <taxon>Bacteria</taxon>
        <taxon>Pseudomonadati</taxon>
        <taxon>Bacteroidota</taxon>
        <taxon>Cytophagia</taxon>
        <taxon>Cytophagales</taxon>
        <taxon>Cyclobacteriaceae</taxon>
        <taxon>Belliella</taxon>
    </lineage>
</organism>
<dbReference type="InterPro" id="IPR008278">
    <property type="entry name" value="4-PPantetheinyl_Trfase_dom"/>
</dbReference>
<comment type="similarity">
    <text evidence="1">Belongs to the P-Pant transferase superfamily. Gsp/Sfp/HetI/AcpT family.</text>
</comment>
<dbReference type="GO" id="GO:0016740">
    <property type="term" value="F:transferase activity"/>
    <property type="evidence" value="ECO:0007669"/>
    <property type="project" value="UniProtKB-KW"/>
</dbReference>
<accession>A0ABS9UUH0</accession>
<dbReference type="InterPro" id="IPR037143">
    <property type="entry name" value="4-PPantetheinyl_Trfase_dom_sf"/>
</dbReference>
<dbReference type="PANTHER" id="PTHR12215">
    <property type="entry name" value="PHOSPHOPANTETHEINE TRANSFERASE"/>
    <property type="match status" value="1"/>
</dbReference>
<feature type="domain" description="4'-phosphopantetheinyl transferase N-terminal" evidence="4">
    <location>
        <begin position="41"/>
        <end position="117"/>
    </location>
</feature>
<gene>
    <name evidence="5" type="ORF">MM236_19235</name>
</gene>
<evidence type="ECO:0000313" key="5">
    <source>
        <dbReference type="EMBL" id="MCH7400138.1"/>
    </source>
</evidence>
<comment type="caution">
    <text evidence="5">The sequence shown here is derived from an EMBL/GenBank/DDBJ whole genome shotgun (WGS) entry which is preliminary data.</text>
</comment>
<proteinExistence type="inferred from homology"/>
<dbReference type="InterPro" id="IPR050559">
    <property type="entry name" value="P-Pant_transferase_sf"/>
</dbReference>
<evidence type="ECO:0000256" key="2">
    <source>
        <dbReference type="ARBA" id="ARBA00022679"/>
    </source>
</evidence>
<keyword evidence="6" id="KW-1185">Reference proteome</keyword>
<dbReference type="EMBL" id="JAKZGS010000029">
    <property type="protein sequence ID" value="MCH7400138.1"/>
    <property type="molecule type" value="Genomic_DNA"/>
</dbReference>
<dbReference type="Proteomes" id="UP001165488">
    <property type="component" value="Unassembled WGS sequence"/>
</dbReference>
<sequence length="243" mass="27740">MPIAPAVMPHDHEIQVWIIPSFADIPFPRLWDIVLNCGYSQLVSFEESQAVQKFIRDRDKNRKLMTFLSRKITLGKLLEIDPADLIFESDSFGKPFLPHYSNVHFNISHSGSHIVLAIGKVPLGIDLEYLDEDFDFHDMLNSTFQSSEIKSILEAKSPAQKFFDFWTRKEAFVKAIGQGLSIPPIDLRVDEESNTFSIEKGMNGKNAWICNSSQIIPSYLCSLVYPRSAEMKINIYHWGDLKG</sequence>
<dbReference type="Pfam" id="PF22624">
    <property type="entry name" value="AASDHPPT_N"/>
    <property type="match status" value="1"/>
</dbReference>
<dbReference type="PANTHER" id="PTHR12215:SF10">
    <property type="entry name" value="L-AMINOADIPATE-SEMIALDEHYDE DEHYDROGENASE-PHOSPHOPANTETHEINYL TRANSFERASE"/>
    <property type="match status" value="1"/>
</dbReference>
<evidence type="ECO:0000259" key="3">
    <source>
        <dbReference type="Pfam" id="PF01648"/>
    </source>
</evidence>
<evidence type="ECO:0000259" key="4">
    <source>
        <dbReference type="Pfam" id="PF22624"/>
    </source>
</evidence>